<accession>A0A6A6R1C9</accession>
<reference evidence="1" key="1">
    <citation type="journal article" date="2020" name="Stud. Mycol.">
        <title>101 Dothideomycetes genomes: a test case for predicting lifestyles and emergence of pathogens.</title>
        <authorList>
            <person name="Haridas S."/>
            <person name="Albert R."/>
            <person name="Binder M."/>
            <person name="Bloem J."/>
            <person name="Labutti K."/>
            <person name="Salamov A."/>
            <person name="Andreopoulos B."/>
            <person name="Baker S."/>
            <person name="Barry K."/>
            <person name="Bills G."/>
            <person name="Bluhm B."/>
            <person name="Cannon C."/>
            <person name="Castanera R."/>
            <person name="Culley D."/>
            <person name="Daum C."/>
            <person name="Ezra D."/>
            <person name="Gonzalez J."/>
            <person name="Henrissat B."/>
            <person name="Kuo A."/>
            <person name="Liang C."/>
            <person name="Lipzen A."/>
            <person name="Lutzoni F."/>
            <person name="Magnuson J."/>
            <person name="Mondo S."/>
            <person name="Nolan M."/>
            <person name="Ohm R."/>
            <person name="Pangilinan J."/>
            <person name="Park H.-J."/>
            <person name="Ramirez L."/>
            <person name="Alfaro M."/>
            <person name="Sun H."/>
            <person name="Tritt A."/>
            <person name="Yoshinaga Y."/>
            <person name="Zwiers L.-H."/>
            <person name="Turgeon B."/>
            <person name="Goodwin S."/>
            <person name="Spatafora J."/>
            <person name="Crous P."/>
            <person name="Grigoriev I."/>
        </authorList>
    </citation>
    <scope>NUCLEOTIDE SEQUENCE</scope>
    <source>
        <strain evidence="1">CBS 269.34</strain>
    </source>
</reference>
<dbReference type="AlphaFoldDB" id="A0A6A6R1C9"/>
<dbReference type="OrthoDB" id="539213at2759"/>
<dbReference type="InterPro" id="IPR036770">
    <property type="entry name" value="Ankyrin_rpt-contain_sf"/>
</dbReference>
<evidence type="ECO:0000313" key="1">
    <source>
        <dbReference type="EMBL" id="KAF2498182.1"/>
    </source>
</evidence>
<keyword evidence="2" id="KW-1185">Reference proteome</keyword>
<gene>
    <name evidence="1" type="ORF">BU16DRAFT_524339</name>
</gene>
<evidence type="ECO:0000313" key="2">
    <source>
        <dbReference type="Proteomes" id="UP000799750"/>
    </source>
</evidence>
<dbReference type="Gene3D" id="1.25.40.20">
    <property type="entry name" value="Ankyrin repeat-containing domain"/>
    <property type="match status" value="1"/>
</dbReference>
<sequence length="569" mass="63778">MNLRIPCFQAATPTTSFKYIYIPLEVLRDILKQAVLERGLQRGLRLRLVNKLFSQEVEQAVFATDLLESRKCAKSSKDMPKRVYHSYLLSRIFQEEKTSTKITIISAIRTTAQTLCRRNGISDHDYTARRAYLEALCFCCDRQLPLTEPIWSKARVGPSNRNSFVIVDAPLEYNITVDAMVAAAYMGFLDLVKILFEEIKRFPEAREPSGGTICGHVFGCPAKAAAKQGQYHVLEFLLGEIDFSSNGPLWSAYILGILNTAAETCNPDLLRAAIYAKNGAHHDAIVPRAWTRRSWVAPVDFFQLEYLIAFNGISGRDIFIQLWDLPSPFDSDRKINIASKFDPGAFHRFINRTTAVVKYLLQPQDSRSFREQNPSVRNADNTVELYWLEACLSGTPELVSIFLARGSEPTPHHLHQTISKGQLVKTRLLLEHGLKLEPAKPRYTLKADGISCVVEPTPPIIFVVQLEHTDFFDLLRQHGAVLGNRAISGLALRLAAEKGLESMVRLLLSEGVPVHGARCGLSPFGPFKGPGNTKKMTYIEQGVRRLLVDAGGLNMMDDMTDRSCPYCES</sequence>
<protein>
    <submittedName>
        <fullName evidence="1">Uncharacterized protein</fullName>
    </submittedName>
</protein>
<proteinExistence type="predicted"/>
<dbReference type="EMBL" id="MU004185">
    <property type="protein sequence ID" value="KAF2498182.1"/>
    <property type="molecule type" value="Genomic_DNA"/>
</dbReference>
<dbReference type="SUPFAM" id="SSF48403">
    <property type="entry name" value="Ankyrin repeat"/>
    <property type="match status" value="1"/>
</dbReference>
<organism evidence="1 2">
    <name type="scientific">Lophium mytilinum</name>
    <dbReference type="NCBI Taxonomy" id="390894"/>
    <lineage>
        <taxon>Eukaryota</taxon>
        <taxon>Fungi</taxon>
        <taxon>Dikarya</taxon>
        <taxon>Ascomycota</taxon>
        <taxon>Pezizomycotina</taxon>
        <taxon>Dothideomycetes</taxon>
        <taxon>Pleosporomycetidae</taxon>
        <taxon>Mytilinidiales</taxon>
        <taxon>Mytilinidiaceae</taxon>
        <taxon>Lophium</taxon>
    </lineage>
</organism>
<name>A0A6A6R1C9_9PEZI</name>
<dbReference type="Proteomes" id="UP000799750">
    <property type="component" value="Unassembled WGS sequence"/>
</dbReference>